<dbReference type="Proteomes" id="UP000827440">
    <property type="component" value="Segment"/>
</dbReference>
<gene>
    <name evidence="2" type="primary">gp_20511</name>
</gene>
<evidence type="ECO:0000313" key="3">
    <source>
        <dbReference type="Proteomes" id="UP000827440"/>
    </source>
</evidence>
<feature type="transmembrane region" description="Helical" evidence="1">
    <location>
        <begin position="20"/>
        <end position="37"/>
    </location>
</feature>
<evidence type="ECO:0000313" key="2">
    <source>
        <dbReference type="EMBL" id="QWM89966.1"/>
    </source>
</evidence>
<dbReference type="GeneID" id="75691070"/>
<feature type="transmembrane region" description="Helical" evidence="1">
    <location>
        <begin position="81"/>
        <end position="101"/>
    </location>
</feature>
<keyword evidence="1" id="KW-0472">Membrane</keyword>
<reference evidence="2 3" key="1">
    <citation type="submission" date="2021-04" db="EMBL/GenBank/DDBJ databases">
        <authorList>
            <person name="Shkoporov A.N."/>
            <person name="Stockdale S.R."/>
            <person name="Guerin E."/>
            <person name="Ross R.P."/>
            <person name="Hill C."/>
        </authorList>
    </citation>
    <scope>NUCLEOTIDE SEQUENCE [LARGE SCALE GENOMIC DNA]</scope>
    <source>
        <strain evidence="3">cr54_1</strain>
    </source>
</reference>
<feature type="transmembrane region" description="Helical" evidence="1">
    <location>
        <begin position="49"/>
        <end position="69"/>
    </location>
</feature>
<protein>
    <submittedName>
        <fullName evidence="2">Uncharacterized protein</fullName>
    </submittedName>
</protein>
<organism evidence="2 3">
    <name type="scientific">uncultured phage cr54_1</name>
    <dbReference type="NCBI Taxonomy" id="2986398"/>
    <lineage>
        <taxon>Viruses</taxon>
        <taxon>Duplodnaviria</taxon>
        <taxon>Heunggongvirae</taxon>
        <taxon>Uroviricota</taxon>
        <taxon>Caudoviricetes</taxon>
        <taxon>Crassvirales</taxon>
        <taxon>Intestiviridae</taxon>
        <taxon>Churivirinae</taxon>
        <taxon>Jahgtovirus</taxon>
        <taxon>Jahgtovirus intestinalis</taxon>
    </lineage>
</organism>
<sequence length="114" mass="12876">MSFLSLLEEIIRTTAESFDFGFVISVNVIAYLVISAIDANNGPKPVKTWTKRVITIACAFILGIIYFSLKLGDVKVLINSIILAPVVWSWIIKPILVRFGIDYRKIEREDNSDK</sequence>
<name>A0AAE7V4L2_9CAUD</name>
<keyword evidence="1" id="KW-0812">Transmembrane</keyword>
<dbReference type="EMBL" id="MZ130484">
    <property type="protein sequence ID" value="QWM89966.1"/>
    <property type="molecule type" value="Genomic_DNA"/>
</dbReference>
<proteinExistence type="predicted"/>
<keyword evidence="1" id="KW-1133">Transmembrane helix</keyword>
<dbReference type="KEGG" id="vg:75691070"/>
<dbReference type="RefSeq" id="YP_010359538.1">
    <property type="nucleotide sequence ID" value="NC_062774.1"/>
</dbReference>
<evidence type="ECO:0000256" key="1">
    <source>
        <dbReference type="SAM" id="Phobius"/>
    </source>
</evidence>
<keyword evidence="3" id="KW-1185">Reference proteome</keyword>
<accession>A0AAE7V4L2</accession>